<comment type="caution">
    <text evidence="1">The sequence shown here is derived from an EMBL/GenBank/DDBJ whole genome shotgun (WGS) entry which is preliminary data.</text>
</comment>
<name>A0A8J5MRZ3_HOMAM</name>
<evidence type="ECO:0000313" key="1">
    <source>
        <dbReference type="EMBL" id="KAG7161389.1"/>
    </source>
</evidence>
<proteinExistence type="predicted"/>
<dbReference type="AlphaFoldDB" id="A0A8J5MRZ3"/>
<gene>
    <name evidence="1" type="ORF">Hamer_G014027</name>
</gene>
<reference evidence="1" key="1">
    <citation type="journal article" date="2021" name="Sci. Adv.">
        <title>The American lobster genome reveals insights on longevity, neural, and immune adaptations.</title>
        <authorList>
            <person name="Polinski J.M."/>
            <person name="Zimin A.V."/>
            <person name="Clark K.F."/>
            <person name="Kohn A.B."/>
            <person name="Sadowski N."/>
            <person name="Timp W."/>
            <person name="Ptitsyn A."/>
            <person name="Khanna P."/>
            <person name="Romanova D.Y."/>
            <person name="Williams P."/>
            <person name="Greenwood S.J."/>
            <person name="Moroz L.L."/>
            <person name="Walt D.R."/>
            <person name="Bodnar A.G."/>
        </authorList>
    </citation>
    <scope>NUCLEOTIDE SEQUENCE</scope>
    <source>
        <strain evidence="1">GMGI-L3</strain>
    </source>
</reference>
<sequence>MGQMYSQQPTKPSQVLESIMKLSGVIHELLKLDDHSQEGAGATTIRTRRSIIEGIDDLLSRLPPIEHNKLKAFQDDAQLLKHVIKTLTRIYLNQVSNILLVEDLERINPHFIRLLTDSRSVERLTGLAASTLHSIIQISAVTQHPWVASDVLLSQHLKELLFTVLPKDAMEVVENVYDVLEIPTVMAAPPFPQLVGVLNASYNILDKVYSAGDPWAWCEGGCPYTTPLVKQVGVLPRLLAIPYLWGITGVTTNMMALLTNETAWRYYPCSDTTITDLFPPASTVGDLPASWSQLETIKKDVQGLERYFCENFTAITDELTSDTQLTQSVKALIEDLSPGEVDVGSALRLVKSFSRLLTSRDPRDILDVFTTSWETTIIQEFQDSFTEVDVNPQMYMRMMLEMVDQVMVWMGKEVGTQQVASTVQYLMYHTHTVATALTHLLQGEELTLSSLMTVQEDFPPLQLLRQGPVGTADFLLKELTSFATSFVLVEQKETWVEWAAGACNRSVGVSVVVEVVCHYVLHPHTPDVVFSNLTTAVIKALTEYGKPGIQVPQVSSADLYDQLWILVRQLEQFDFNKPNNLSTLEHFWDVTVKEARLLYTGFLDFQKQWPWVVADAAVGQSEELQLLLRKCYTVVSWVNDRLPHTPDHLMDSIPPSIINLHNVLNSSWIDLLDGLHHNIFLNPMLFNQTLQEFCSSASSLVEPVEGSNQFQESVGEVCDVLSHITPGSFNTWLQYEQLMNDLNNNTWQPSTFKLYNTSRTVVAKVVTLLRGVNILEENRVSDATSSPSYVSFSPVLPSYLLQDNWDILMRRIAERGEGRYITK</sequence>
<organism evidence="1 2">
    <name type="scientific">Homarus americanus</name>
    <name type="common">American lobster</name>
    <dbReference type="NCBI Taxonomy" id="6706"/>
    <lineage>
        <taxon>Eukaryota</taxon>
        <taxon>Metazoa</taxon>
        <taxon>Ecdysozoa</taxon>
        <taxon>Arthropoda</taxon>
        <taxon>Crustacea</taxon>
        <taxon>Multicrustacea</taxon>
        <taxon>Malacostraca</taxon>
        <taxon>Eumalacostraca</taxon>
        <taxon>Eucarida</taxon>
        <taxon>Decapoda</taxon>
        <taxon>Pleocyemata</taxon>
        <taxon>Astacidea</taxon>
        <taxon>Nephropoidea</taxon>
        <taxon>Nephropidae</taxon>
        <taxon>Homarus</taxon>
    </lineage>
</organism>
<protein>
    <submittedName>
        <fullName evidence="1">Uncharacterized protein</fullName>
    </submittedName>
</protein>
<evidence type="ECO:0000313" key="2">
    <source>
        <dbReference type="Proteomes" id="UP000747542"/>
    </source>
</evidence>
<dbReference type="Proteomes" id="UP000747542">
    <property type="component" value="Unassembled WGS sequence"/>
</dbReference>
<dbReference type="EMBL" id="JAHLQT010029499">
    <property type="protein sequence ID" value="KAG7161389.1"/>
    <property type="molecule type" value="Genomic_DNA"/>
</dbReference>
<accession>A0A8J5MRZ3</accession>
<keyword evidence="2" id="KW-1185">Reference proteome</keyword>